<proteinExistence type="predicted"/>
<dbReference type="Pfam" id="PF16153">
    <property type="entry name" value="DUF4861"/>
    <property type="match status" value="1"/>
</dbReference>
<keyword evidence="3" id="KW-1185">Reference proteome</keyword>
<dbReference type="PROSITE" id="PS51257">
    <property type="entry name" value="PROKAR_LIPOPROTEIN"/>
    <property type="match status" value="1"/>
</dbReference>
<dbReference type="RefSeq" id="WP_254153743.1">
    <property type="nucleotide sequence ID" value="NZ_JAHESD010000020.1"/>
</dbReference>
<evidence type="ECO:0000256" key="1">
    <source>
        <dbReference type="SAM" id="SignalP"/>
    </source>
</evidence>
<organism evidence="2 3">
    <name type="scientific">Chryseosolibacter indicus</name>
    <dbReference type="NCBI Taxonomy" id="2782351"/>
    <lineage>
        <taxon>Bacteria</taxon>
        <taxon>Pseudomonadati</taxon>
        <taxon>Bacteroidota</taxon>
        <taxon>Cytophagia</taxon>
        <taxon>Cytophagales</taxon>
        <taxon>Chryseotaleaceae</taxon>
        <taxon>Chryseosolibacter</taxon>
    </lineage>
</organism>
<gene>
    <name evidence="2" type="ORF">KK060_10850</name>
</gene>
<dbReference type="InterPro" id="IPR032342">
    <property type="entry name" value="DUF4861"/>
</dbReference>
<dbReference type="EMBL" id="JAHESD010000020">
    <property type="protein sequence ID" value="MBT1703781.1"/>
    <property type="molecule type" value="Genomic_DNA"/>
</dbReference>
<name>A0ABS5VRI6_9BACT</name>
<feature type="chain" id="PRO_5045600043" evidence="1">
    <location>
        <begin position="21"/>
        <end position="388"/>
    </location>
</feature>
<dbReference type="Proteomes" id="UP000772618">
    <property type="component" value="Unassembled WGS sequence"/>
</dbReference>
<comment type="caution">
    <text evidence="2">The sequence shown here is derived from an EMBL/GenBank/DDBJ whole genome shotgun (WGS) entry which is preliminary data.</text>
</comment>
<accession>A0ABS5VRI6</accession>
<sequence>MRLISSLLSVSILLFLASCGQPSVKKEISVKNTLDFDRQEVVAIKLADVGVKEHTHWVAKSGNEQLLSQLVDTDADSVADELIFLASLKAGETKTFEIETTANKTDVKSEVSTYSRFVPERTDDYAWENDLVAFRTYGPEAQRMAEAGEKAGTLSSGLDCWLKRVNYPVIDKWYKKNAEGGSYHKDDGEGYDPYHVGISRGCGGIGVWKNDSLYVSRNFVSWKKIADGPVRNIFELTYAPWQADGISINETKRITIDLGNQLYKVEDMINASGSLPNVAIGITLHDAKGRTHADTVKGTFSYWEPIDDSEIGTGVVVDPIQIIGHSDYRTRKKDLSQLYIMTKPENKVTYYTGFAWKKAGYIQSESEWNDYLGRFAQRIATPLVVTIQ</sequence>
<reference evidence="2 3" key="1">
    <citation type="submission" date="2021-05" db="EMBL/GenBank/DDBJ databases">
        <title>A Polyphasic approach of four new species of the genus Ohtaekwangia: Ohtaekwangia histidinii sp. nov., Ohtaekwangia cretensis sp. nov., Ohtaekwangia indiensis sp. nov., Ohtaekwangia reichenbachii sp. nov. from diverse environment.</title>
        <authorList>
            <person name="Octaviana S."/>
        </authorList>
    </citation>
    <scope>NUCLEOTIDE SEQUENCE [LARGE SCALE GENOMIC DNA]</scope>
    <source>
        <strain evidence="2 3">PWU20</strain>
    </source>
</reference>
<evidence type="ECO:0000313" key="2">
    <source>
        <dbReference type="EMBL" id="MBT1703781.1"/>
    </source>
</evidence>
<protein>
    <submittedName>
        <fullName evidence="2">DUF4861 family protein</fullName>
    </submittedName>
</protein>
<feature type="signal peptide" evidence="1">
    <location>
        <begin position="1"/>
        <end position="20"/>
    </location>
</feature>
<keyword evidence="1" id="KW-0732">Signal</keyword>
<evidence type="ECO:0000313" key="3">
    <source>
        <dbReference type="Proteomes" id="UP000772618"/>
    </source>
</evidence>